<dbReference type="SMART" id="SM00568">
    <property type="entry name" value="GRAM"/>
    <property type="match status" value="1"/>
</dbReference>
<dbReference type="Pfam" id="PF02893">
    <property type="entry name" value="GRAM"/>
    <property type="match status" value="1"/>
</dbReference>
<feature type="region of interest" description="Disordered" evidence="2">
    <location>
        <begin position="1"/>
        <end position="106"/>
    </location>
</feature>
<evidence type="ECO:0000256" key="1">
    <source>
        <dbReference type="ARBA" id="ARBA00009414"/>
    </source>
</evidence>
<name>A0A6A4LSS1_9ERIC</name>
<feature type="compositionally biased region" description="Pro residues" evidence="2">
    <location>
        <begin position="50"/>
        <end position="60"/>
    </location>
</feature>
<organism evidence="4 5">
    <name type="scientific">Rhododendron williamsianum</name>
    <dbReference type="NCBI Taxonomy" id="262921"/>
    <lineage>
        <taxon>Eukaryota</taxon>
        <taxon>Viridiplantae</taxon>
        <taxon>Streptophyta</taxon>
        <taxon>Embryophyta</taxon>
        <taxon>Tracheophyta</taxon>
        <taxon>Spermatophyta</taxon>
        <taxon>Magnoliopsida</taxon>
        <taxon>eudicotyledons</taxon>
        <taxon>Gunneridae</taxon>
        <taxon>Pentapetalae</taxon>
        <taxon>asterids</taxon>
        <taxon>Ericales</taxon>
        <taxon>Ericaceae</taxon>
        <taxon>Ericoideae</taxon>
        <taxon>Rhodoreae</taxon>
        <taxon>Rhododendron</taxon>
    </lineage>
</organism>
<comment type="caution">
    <text evidence="4">The sequence shown here is derived from an EMBL/GenBank/DDBJ whole genome shotgun (WGS) entry which is preliminary data.</text>
</comment>
<gene>
    <name evidence="4" type="ORF">C3L33_10728</name>
</gene>
<proteinExistence type="inferred from homology"/>
<feature type="compositionally biased region" description="Polar residues" evidence="2">
    <location>
        <begin position="80"/>
        <end position="93"/>
    </location>
</feature>
<dbReference type="PANTHER" id="PTHR31969">
    <property type="entry name" value="GEM-LIKE PROTEIN 2"/>
    <property type="match status" value="1"/>
</dbReference>
<sequence>MNQNKAPADQPNYPPPQSDHHHSDYAPYPKLDPNDVAPPAENWTSVPVDSQPPPPPPHPPAAEHPRASSPPQGPAPISGESATSMPPESNPYVSPSPAPTSSVKNKVDSVKDVLGKWGKKAAEATKKAEDLAGNIQLLALRRTLSRIDSVNDRHAKPYVSGLGLLLLKDAGFDCLRKMKTGPSFADAAVGRIAQGTKVLAEGGYEKVFRQTFETVPEEKLVNPYACYLSTSAGPVMGILYLSTAKLAFCSDNPLSYQVGDQTQWSFYKDVKRSPKIWYKPCGNFPFELGLAMGHWGVIPFEFGNLCH</sequence>
<dbReference type="InterPro" id="IPR011993">
    <property type="entry name" value="PH-like_dom_sf"/>
</dbReference>
<dbReference type="InterPro" id="IPR004182">
    <property type="entry name" value="GRAM"/>
</dbReference>
<evidence type="ECO:0000259" key="3">
    <source>
        <dbReference type="SMART" id="SM00568"/>
    </source>
</evidence>
<comment type="similarity">
    <text evidence="1">Belongs to the GEM family.</text>
</comment>
<dbReference type="OrthoDB" id="640718at2759"/>
<accession>A0A6A4LSS1</accession>
<dbReference type="Gene3D" id="2.30.29.30">
    <property type="entry name" value="Pleckstrin-homology domain (PH domain)/Phosphotyrosine-binding domain (PTB)"/>
    <property type="match status" value="1"/>
</dbReference>
<dbReference type="InterPro" id="IPR037848">
    <property type="entry name" value="GEM-like"/>
</dbReference>
<evidence type="ECO:0000313" key="5">
    <source>
        <dbReference type="Proteomes" id="UP000428333"/>
    </source>
</evidence>
<evidence type="ECO:0000313" key="4">
    <source>
        <dbReference type="EMBL" id="KAE9457368.1"/>
    </source>
</evidence>
<evidence type="ECO:0000256" key="2">
    <source>
        <dbReference type="SAM" id="MobiDB-lite"/>
    </source>
</evidence>
<keyword evidence="5" id="KW-1185">Reference proteome</keyword>
<feature type="domain" description="GRAM" evidence="3">
    <location>
        <begin position="206"/>
        <end position="274"/>
    </location>
</feature>
<dbReference type="AlphaFoldDB" id="A0A6A4LSS1"/>
<feature type="non-terminal residue" evidence="4">
    <location>
        <position position="1"/>
    </location>
</feature>
<reference evidence="4 5" key="1">
    <citation type="journal article" date="2019" name="Genome Biol. Evol.">
        <title>The Rhododendron genome and chromosomal organization provide insight into shared whole-genome duplications across the heath family (Ericaceae).</title>
        <authorList>
            <person name="Soza V.L."/>
            <person name="Lindsley D."/>
            <person name="Waalkes A."/>
            <person name="Ramage E."/>
            <person name="Patwardhan R.P."/>
            <person name="Burton J.N."/>
            <person name="Adey A."/>
            <person name="Kumar A."/>
            <person name="Qiu R."/>
            <person name="Shendure J."/>
            <person name="Hall B."/>
        </authorList>
    </citation>
    <scope>NUCLEOTIDE SEQUENCE [LARGE SCALE GENOMIC DNA]</scope>
    <source>
        <strain evidence="4">RSF 1966-606</strain>
    </source>
</reference>
<dbReference type="EMBL" id="QEFC01001517">
    <property type="protein sequence ID" value="KAE9457368.1"/>
    <property type="molecule type" value="Genomic_DNA"/>
</dbReference>
<dbReference type="Proteomes" id="UP000428333">
    <property type="component" value="Linkage Group LG06"/>
</dbReference>
<protein>
    <recommendedName>
        <fullName evidence="3">GRAM domain-containing protein</fullName>
    </recommendedName>
</protein>